<keyword evidence="2" id="KW-1185">Reference proteome</keyword>
<dbReference type="EMBL" id="MH160392">
    <property type="protein sequence ID" value="AWN06265.1"/>
    <property type="molecule type" value="Genomic_DNA"/>
</dbReference>
<dbReference type="Proteomes" id="UP000267934">
    <property type="component" value="Segment"/>
</dbReference>
<organism evidence="1 2">
    <name type="scientific">Erwinia phage phiEaP8</name>
    <dbReference type="NCBI Taxonomy" id="2178928"/>
    <lineage>
        <taxon>Viruses</taxon>
        <taxon>Duplodnaviria</taxon>
        <taxon>Heunggongvirae</taxon>
        <taxon>Uroviricota</taxon>
        <taxon>Caudoviricetes</taxon>
        <taxon>Schitoviridae</taxon>
        <taxon>Erskinevirinae</taxon>
        <taxon>Yonginvirus</taxon>
        <taxon>Yonginvirus EaP8</taxon>
    </lineage>
</organism>
<dbReference type="RefSeq" id="YP_009889629.1">
    <property type="nucleotide sequence ID" value="NC_049510.1"/>
</dbReference>
<proteinExistence type="predicted"/>
<dbReference type="KEGG" id="vg:55819129"/>
<dbReference type="GeneID" id="55819129"/>
<evidence type="ECO:0000313" key="1">
    <source>
        <dbReference type="EMBL" id="AWN06265.1"/>
    </source>
</evidence>
<sequence>MAIDFDKLSFGNKSNSSTGAKSGDAPKAQLWLNIGYSVEVPVEGGGTEERFVSLPQGIPLDTQEPVAVKGKNQEWKAFQAARNDLLNQILAKVAELPAGESTLLNLQIQVRRVNDEEAETVIENNPFAKQLAL</sequence>
<protein>
    <submittedName>
        <fullName evidence="1">Putative RNAP1 subunit A</fullName>
    </submittedName>
</protein>
<evidence type="ECO:0000313" key="2">
    <source>
        <dbReference type="Proteomes" id="UP000267934"/>
    </source>
</evidence>
<accession>A0A3G1QTS8</accession>
<reference evidence="1 2" key="1">
    <citation type="journal article" date="2018" name="Plant Pathol. J.">
        <title>Characterization of the Lytic Bacteriophage phiEaP-8 Effective against Both Erwinia amylovora and Erwinia pyrifoliae Causing Severe Diseases in Apple and Pear.</title>
        <authorList>
            <person name="Park J."/>
            <person name="Lee G.M."/>
            <person name="Kim D."/>
            <person name="Park D.H."/>
            <person name="Oh C.S."/>
        </authorList>
    </citation>
    <scope>NUCLEOTIDE SEQUENCE [LARGE SCALE GENOMIC DNA]</scope>
</reference>
<name>A0A3G1QTS8_9CAUD</name>